<dbReference type="PANTHER" id="PTHR44591">
    <property type="entry name" value="STRESS RESPONSE REGULATOR PROTEIN 1"/>
    <property type="match status" value="1"/>
</dbReference>
<evidence type="ECO:0000256" key="1">
    <source>
        <dbReference type="ARBA" id="ARBA00022553"/>
    </source>
</evidence>
<dbReference type="Gene3D" id="3.40.50.2300">
    <property type="match status" value="1"/>
</dbReference>
<protein>
    <submittedName>
        <fullName evidence="4">Response regulator</fullName>
    </submittedName>
</protein>
<name>A0A4P7LEP9_9BURK</name>
<evidence type="ECO:0000256" key="2">
    <source>
        <dbReference type="PROSITE-ProRule" id="PRU00169"/>
    </source>
</evidence>
<accession>A0A4P7LEP9</accession>
<dbReference type="SMART" id="SM00448">
    <property type="entry name" value="REC"/>
    <property type="match status" value="1"/>
</dbReference>
<dbReference type="EMBL" id="CP038634">
    <property type="protein sequence ID" value="QBY50927.1"/>
    <property type="molecule type" value="Genomic_DNA"/>
</dbReference>
<organism evidence="4 5">
    <name type="scientific">Cupriavidus oxalaticus</name>
    <dbReference type="NCBI Taxonomy" id="96344"/>
    <lineage>
        <taxon>Bacteria</taxon>
        <taxon>Pseudomonadati</taxon>
        <taxon>Pseudomonadota</taxon>
        <taxon>Betaproteobacteria</taxon>
        <taxon>Burkholderiales</taxon>
        <taxon>Burkholderiaceae</taxon>
        <taxon>Cupriavidus</taxon>
    </lineage>
</organism>
<dbReference type="OrthoDB" id="9800897at2"/>
<evidence type="ECO:0000313" key="4">
    <source>
        <dbReference type="EMBL" id="QBY50927.1"/>
    </source>
</evidence>
<evidence type="ECO:0000259" key="3">
    <source>
        <dbReference type="PROSITE" id="PS50110"/>
    </source>
</evidence>
<sequence length="140" mass="14577">MSLPSILVVDDSPSLRRMIGACLRAGGFDVTEAADGEQAYALADTAAADDDAADHVAFGMLVTDQVMPGMDGLTLIRRLRASARYAAIPILMLTTEHDGSIREQARAAGASGFLPKPFDPDALMQAVAALLAPPHPSSEG</sequence>
<keyword evidence="1 2" id="KW-0597">Phosphoprotein</keyword>
<dbReference type="RefSeq" id="WP_135703478.1">
    <property type="nucleotide sequence ID" value="NZ_CP038634.1"/>
</dbReference>
<dbReference type="PROSITE" id="PS50110">
    <property type="entry name" value="RESPONSE_REGULATORY"/>
    <property type="match status" value="1"/>
</dbReference>
<dbReference type="KEGG" id="cox:E0W60_07125"/>
<feature type="domain" description="Response regulatory" evidence="3">
    <location>
        <begin position="5"/>
        <end position="131"/>
    </location>
</feature>
<proteinExistence type="predicted"/>
<dbReference type="InterPro" id="IPR011006">
    <property type="entry name" value="CheY-like_superfamily"/>
</dbReference>
<reference evidence="4 5" key="1">
    <citation type="submission" date="2019-03" db="EMBL/GenBank/DDBJ databases">
        <title>Efficiently degradation of phenoxyalkanoic acid herbicides by Cupriavidus oxalaticus strain X32.</title>
        <authorList>
            <person name="Sheng X."/>
        </authorList>
    </citation>
    <scope>NUCLEOTIDE SEQUENCE [LARGE SCALE GENOMIC DNA]</scope>
    <source>
        <strain evidence="4 5">X32</strain>
    </source>
</reference>
<dbReference type="SUPFAM" id="SSF52172">
    <property type="entry name" value="CheY-like"/>
    <property type="match status" value="1"/>
</dbReference>
<dbReference type="Pfam" id="PF00072">
    <property type="entry name" value="Response_reg"/>
    <property type="match status" value="1"/>
</dbReference>
<dbReference type="GO" id="GO:0000160">
    <property type="term" value="P:phosphorelay signal transduction system"/>
    <property type="evidence" value="ECO:0007669"/>
    <property type="project" value="InterPro"/>
</dbReference>
<dbReference type="InterPro" id="IPR050595">
    <property type="entry name" value="Bact_response_regulator"/>
</dbReference>
<dbReference type="STRING" id="1349762.GCA_001592245_04747"/>
<evidence type="ECO:0000313" key="5">
    <source>
        <dbReference type="Proteomes" id="UP000295294"/>
    </source>
</evidence>
<dbReference type="AlphaFoldDB" id="A0A4P7LEP9"/>
<gene>
    <name evidence="4" type="ORF">E0W60_07125</name>
</gene>
<feature type="modified residue" description="4-aspartylphosphate" evidence="2">
    <location>
        <position position="64"/>
    </location>
</feature>
<dbReference type="PANTHER" id="PTHR44591:SF25">
    <property type="entry name" value="CHEMOTAXIS TWO-COMPONENT RESPONSE REGULATOR"/>
    <property type="match status" value="1"/>
</dbReference>
<dbReference type="InterPro" id="IPR001789">
    <property type="entry name" value="Sig_transdc_resp-reg_receiver"/>
</dbReference>
<dbReference type="Proteomes" id="UP000295294">
    <property type="component" value="Chromosome 1"/>
</dbReference>